<dbReference type="Pfam" id="PF03330">
    <property type="entry name" value="DPBB_1"/>
    <property type="match status" value="1"/>
</dbReference>
<dbReference type="PROSITE" id="PS50843">
    <property type="entry name" value="EXPANSIN_CBD"/>
    <property type="match status" value="1"/>
</dbReference>
<evidence type="ECO:0000256" key="4">
    <source>
        <dbReference type="ARBA" id="ARBA00022512"/>
    </source>
</evidence>
<sequence>MSDSKHCVAIFLQWSLASFCVVMLRRQPFCCQKKIANTGALCCVAAGPHGTKSPTGGRDSLNNHDEPLWRTNSSFSPPPLRMWDCRLHSDVLHDGSHVVHGSSLSSNSRGSKSWVCSERLTNHHHSVSDGVLSYSDSLPDNVQEPRWTSPVQKFNLGEVAASTAGGSRSQTLSFPSAERRLAVRATAVSPSFGSPSSLSESSHWASTSKRPFAFYNSNFPSRRSYMSKAVYPLVFRNPVSDCETFDDANISNIGRLTPGENLTSPSCWPDNSPGVEYKFHKTLTELQKLETSPDRSASSRREGFRWSSASSYDLGLDGDRFDMAEHMDMESLRSPNSAVPDQKCGVCGKLLWQKSPCSSHRIMRGGDMPIAGVLPCSHVFHAECLEQATPKTQIHDPPCPLCLKTIGAVEESPSVSEPLQVALRSIRRNSGMVISEAHGSHINSENCTPLKGRLRKNWLRTVPWQNDNGSSLTTRLKRRFTLRGRLKWRIVHVLVCSLLGHHLFYLCYDIDVPRIWLDPPSSLSNEVQEMDFLGIYLITLLAISKRIHAYAGGWSNGHATFYGGGDASGTMGGACGYGNLYSQGYGTNTAALSTALFNNGQTCGACFEIRCVNDASWCLPGSIVVTATNFCPPNNALPINAGGWCNPPLQHFDLSQPVFQHIAHYKAGIVPVQYRRIACRKIGEIRFTINGHSYFNLVLITNVGGAGDVVSVSIKGSRTGWQSMSRNWGQNWQSNSYLNGQALSFKVTTSDGHSVISNNVAPPNWAFGQTFTGRQF</sequence>
<evidence type="ECO:0000256" key="8">
    <source>
        <dbReference type="ARBA" id="ARBA00023316"/>
    </source>
</evidence>
<dbReference type="InterPro" id="IPR013083">
    <property type="entry name" value="Znf_RING/FYVE/PHD"/>
</dbReference>
<keyword evidence="6 10" id="KW-0732">Signal</keyword>
<dbReference type="InterPro" id="IPR002963">
    <property type="entry name" value="Expansin"/>
</dbReference>
<feature type="domain" description="RING-type" evidence="11">
    <location>
        <begin position="344"/>
        <end position="402"/>
    </location>
</feature>
<reference evidence="14 15" key="1">
    <citation type="journal article" date="2020" name="Mol. Plant">
        <title>The Chromosome-Based Rubber Tree Genome Provides New Insights into Spurge Genome Evolution and Rubber Biosynthesis.</title>
        <authorList>
            <person name="Liu J."/>
            <person name="Shi C."/>
            <person name="Shi C.C."/>
            <person name="Li W."/>
            <person name="Zhang Q.J."/>
            <person name="Zhang Y."/>
            <person name="Li K."/>
            <person name="Lu H.F."/>
            <person name="Shi C."/>
            <person name="Zhu S.T."/>
            <person name="Xiao Z.Y."/>
            <person name="Nan H."/>
            <person name="Yue Y."/>
            <person name="Zhu X.G."/>
            <person name="Wu Y."/>
            <person name="Hong X.N."/>
            <person name="Fan G.Y."/>
            <person name="Tong Y."/>
            <person name="Zhang D."/>
            <person name="Mao C.L."/>
            <person name="Liu Y.L."/>
            <person name="Hao S.J."/>
            <person name="Liu W.Q."/>
            <person name="Lv M.Q."/>
            <person name="Zhang H.B."/>
            <person name="Liu Y."/>
            <person name="Hu-Tang G.R."/>
            <person name="Wang J.P."/>
            <person name="Wang J.H."/>
            <person name="Sun Y.H."/>
            <person name="Ni S.B."/>
            <person name="Chen W.B."/>
            <person name="Zhang X.C."/>
            <person name="Jiao Y.N."/>
            <person name="Eichler E.E."/>
            <person name="Li G.H."/>
            <person name="Liu X."/>
            <person name="Gao L.Z."/>
        </authorList>
    </citation>
    <scope>NUCLEOTIDE SEQUENCE [LARGE SCALE GENOMIC DNA]</scope>
    <source>
        <strain evidence="15">cv. GT1</strain>
        <tissue evidence="14">Leaf</tissue>
    </source>
</reference>
<keyword evidence="8" id="KW-0961">Cell wall biogenesis/degradation</keyword>
<dbReference type="InterPro" id="IPR001841">
    <property type="entry name" value="Znf_RING"/>
</dbReference>
<accession>A0A6A6M3Y0</accession>
<dbReference type="SMART" id="SM00837">
    <property type="entry name" value="DPBB_1"/>
    <property type="match status" value="1"/>
</dbReference>
<evidence type="ECO:0000259" key="12">
    <source>
        <dbReference type="PROSITE" id="PS50842"/>
    </source>
</evidence>
<evidence type="ECO:0000259" key="11">
    <source>
        <dbReference type="PROSITE" id="PS50089"/>
    </source>
</evidence>
<evidence type="ECO:0000256" key="1">
    <source>
        <dbReference type="ARBA" id="ARBA00004170"/>
    </source>
</evidence>
<evidence type="ECO:0000256" key="9">
    <source>
        <dbReference type="PROSITE-ProRule" id="PRU00175"/>
    </source>
</evidence>
<evidence type="ECO:0000256" key="2">
    <source>
        <dbReference type="ARBA" id="ARBA00004191"/>
    </source>
</evidence>
<dbReference type="PROSITE" id="PS50089">
    <property type="entry name" value="ZF_RING_2"/>
    <property type="match status" value="1"/>
</dbReference>
<evidence type="ECO:0000259" key="13">
    <source>
        <dbReference type="PROSITE" id="PS50843"/>
    </source>
</evidence>
<keyword evidence="9" id="KW-0863">Zinc-finger</keyword>
<dbReference type="PROSITE" id="PS50842">
    <property type="entry name" value="EXPANSIN_EG45"/>
    <property type="match status" value="1"/>
</dbReference>
<dbReference type="SUPFAM" id="SSF50685">
    <property type="entry name" value="Barwin-like endoglucanases"/>
    <property type="match status" value="1"/>
</dbReference>
<keyword evidence="5" id="KW-0964">Secreted</keyword>
<dbReference type="SUPFAM" id="SSF57850">
    <property type="entry name" value="RING/U-box"/>
    <property type="match status" value="1"/>
</dbReference>
<evidence type="ECO:0000313" key="14">
    <source>
        <dbReference type="EMBL" id="KAF2308400.1"/>
    </source>
</evidence>
<dbReference type="PANTHER" id="PTHR31867">
    <property type="entry name" value="EXPANSIN-A15"/>
    <property type="match status" value="1"/>
</dbReference>
<dbReference type="Gene3D" id="3.30.40.10">
    <property type="entry name" value="Zinc/RING finger domain, C3HC4 (zinc finger)"/>
    <property type="match status" value="1"/>
</dbReference>
<dbReference type="SUPFAM" id="SSF49590">
    <property type="entry name" value="PHL pollen allergen"/>
    <property type="match status" value="1"/>
</dbReference>
<feature type="domain" description="Expansin-like CBD" evidence="13">
    <location>
        <begin position="694"/>
        <end position="773"/>
    </location>
</feature>
<dbReference type="InterPro" id="IPR007118">
    <property type="entry name" value="Expan_Lol_pI"/>
</dbReference>
<name>A0A6A6M3Y0_HEVBR</name>
<dbReference type="Gene3D" id="2.40.40.10">
    <property type="entry name" value="RlpA-like domain"/>
    <property type="match status" value="1"/>
</dbReference>
<dbReference type="InterPro" id="IPR007112">
    <property type="entry name" value="Expansin/allergen_DPBB_dom"/>
</dbReference>
<dbReference type="PRINTS" id="PR01226">
    <property type="entry name" value="EXPANSIN"/>
</dbReference>
<dbReference type="InterPro" id="IPR007117">
    <property type="entry name" value="Expansin_CBD"/>
</dbReference>
<organism evidence="14 15">
    <name type="scientific">Hevea brasiliensis</name>
    <name type="common">Para rubber tree</name>
    <name type="synonym">Siphonia brasiliensis</name>
    <dbReference type="NCBI Taxonomy" id="3981"/>
    <lineage>
        <taxon>Eukaryota</taxon>
        <taxon>Viridiplantae</taxon>
        <taxon>Streptophyta</taxon>
        <taxon>Embryophyta</taxon>
        <taxon>Tracheophyta</taxon>
        <taxon>Spermatophyta</taxon>
        <taxon>Magnoliopsida</taxon>
        <taxon>eudicotyledons</taxon>
        <taxon>Gunneridae</taxon>
        <taxon>Pentapetalae</taxon>
        <taxon>rosids</taxon>
        <taxon>fabids</taxon>
        <taxon>Malpighiales</taxon>
        <taxon>Euphorbiaceae</taxon>
        <taxon>Crotonoideae</taxon>
        <taxon>Micrandreae</taxon>
        <taxon>Hevea</taxon>
    </lineage>
</organism>
<evidence type="ECO:0000256" key="10">
    <source>
        <dbReference type="SAM" id="SignalP"/>
    </source>
</evidence>
<keyword evidence="9" id="KW-0479">Metal-binding</keyword>
<evidence type="ECO:0000256" key="5">
    <source>
        <dbReference type="ARBA" id="ARBA00022525"/>
    </source>
</evidence>
<evidence type="ECO:0000313" key="15">
    <source>
        <dbReference type="Proteomes" id="UP000467840"/>
    </source>
</evidence>
<evidence type="ECO:0008006" key="16">
    <source>
        <dbReference type="Google" id="ProtNLM"/>
    </source>
</evidence>
<dbReference type="FunFam" id="2.40.40.10:FF:000001">
    <property type="entry name" value="Expansin"/>
    <property type="match status" value="1"/>
</dbReference>
<dbReference type="InterPro" id="IPR036749">
    <property type="entry name" value="Expansin_CBD_sf"/>
</dbReference>
<feature type="signal peptide" evidence="10">
    <location>
        <begin position="1"/>
        <end position="26"/>
    </location>
</feature>
<dbReference type="CDD" id="cd22274">
    <property type="entry name" value="DPBB_EXPA_N"/>
    <property type="match status" value="1"/>
</dbReference>
<keyword evidence="9" id="KW-0862">Zinc</keyword>
<dbReference type="GO" id="GO:0009664">
    <property type="term" value="P:plant-type cell wall organization"/>
    <property type="evidence" value="ECO:0007669"/>
    <property type="project" value="InterPro"/>
</dbReference>
<evidence type="ECO:0000256" key="6">
    <source>
        <dbReference type="ARBA" id="ARBA00022729"/>
    </source>
</evidence>
<keyword evidence="7" id="KW-0472">Membrane</keyword>
<feature type="domain" description="Expansin-like EG45" evidence="12">
    <location>
        <begin position="572"/>
        <end position="684"/>
    </location>
</feature>
<dbReference type="Pfam" id="PF01357">
    <property type="entry name" value="Expansin_C"/>
    <property type="match status" value="1"/>
</dbReference>
<comment type="similarity">
    <text evidence="3">Belongs to the expansin family. Expansin A subfamily.</text>
</comment>
<dbReference type="AlphaFoldDB" id="A0A6A6M3Y0"/>
<gene>
    <name evidence="14" type="ORF">GH714_006752</name>
</gene>
<dbReference type="EMBL" id="JAAGAX010000007">
    <property type="protein sequence ID" value="KAF2308400.1"/>
    <property type="molecule type" value="Genomic_DNA"/>
</dbReference>
<comment type="caution">
    <text evidence="14">The sequence shown here is derived from an EMBL/GenBank/DDBJ whole genome shotgun (WGS) entry which is preliminary data.</text>
</comment>
<dbReference type="InterPro" id="IPR009009">
    <property type="entry name" value="RlpA-like_DPBB"/>
</dbReference>
<comment type="subcellular location">
    <subcellularLocation>
        <location evidence="1">Membrane</location>
        <topology evidence="1">Peripheral membrane protein</topology>
    </subcellularLocation>
    <subcellularLocation>
        <location evidence="2">Secreted</location>
        <location evidence="2">Cell wall</location>
    </subcellularLocation>
</comment>
<keyword evidence="15" id="KW-1185">Reference proteome</keyword>
<proteinExistence type="inferred from homology"/>
<dbReference type="FunFam" id="2.60.40.760:FF:000001">
    <property type="entry name" value="Expansin"/>
    <property type="match status" value="1"/>
</dbReference>
<dbReference type="InterPro" id="IPR036908">
    <property type="entry name" value="RlpA-like_sf"/>
</dbReference>
<dbReference type="GO" id="GO:0005576">
    <property type="term" value="C:extracellular region"/>
    <property type="evidence" value="ECO:0007669"/>
    <property type="project" value="InterPro"/>
</dbReference>
<dbReference type="GO" id="GO:0009653">
    <property type="term" value="P:anatomical structure morphogenesis"/>
    <property type="evidence" value="ECO:0007669"/>
    <property type="project" value="UniProtKB-ARBA"/>
</dbReference>
<evidence type="ECO:0000256" key="7">
    <source>
        <dbReference type="ARBA" id="ARBA00023136"/>
    </source>
</evidence>
<dbReference type="GO" id="GO:0008270">
    <property type="term" value="F:zinc ion binding"/>
    <property type="evidence" value="ECO:0007669"/>
    <property type="project" value="UniProtKB-KW"/>
</dbReference>
<dbReference type="Gene3D" id="2.60.40.760">
    <property type="entry name" value="Expansin, cellulose-binding-like domain"/>
    <property type="match status" value="1"/>
</dbReference>
<dbReference type="GO" id="GO:0016020">
    <property type="term" value="C:membrane"/>
    <property type="evidence" value="ECO:0007669"/>
    <property type="project" value="UniProtKB-SubCell"/>
</dbReference>
<dbReference type="Proteomes" id="UP000467840">
    <property type="component" value="Chromosome 17"/>
</dbReference>
<keyword evidence="4" id="KW-0134">Cell wall</keyword>
<feature type="chain" id="PRO_5025333727" description="Expansin" evidence="10">
    <location>
        <begin position="27"/>
        <end position="776"/>
    </location>
</feature>
<protein>
    <recommendedName>
        <fullName evidence="16">Expansin</fullName>
    </recommendedName>
</protein>
<evidence type="ECO:0000256" key="3">
    <source>
        <dbReference type="ARBA" id="ARBA00005392"/>
    </source>
</evidence>
<dbReference type="PRINTS" id="PR01225">
    <property type="entry name" value="EXPANSNFAMLY"/>
</dbReference>